<dbReference type="Proteomes" id="UP001526426">
    <property type="component" value="Unassembled WGS sequence"/>
</dbReference>
<evidence type="ECO:0000313" key="3">
    <source>
        <dbReference type="EMBL" id="MCW6038771.1"/>
    </source>
</evidence>
<comment type="caution">
    <text evidence="3">The sequence shown here is derived from an EMBL/GenBank/DDBJ whole genome shotgun (WGS) entry which is preliminary data.</text>
</comment>
<dbReference type="EMBL" id="JAIHOM010000175">
    <property type="protein sequence ID" value="MCW6038771.1"/>
    <property type="molecule type" value="Genomic_DNA"/>
</dbReference>
<keyword evidence="4" id="KW-1185">Reference proteome</keyword>
<accession>A0ABT3LBA2</accession>
<proteinExistence type="predicted"/>
<name>A0ABT3LBA2_9CYAN</name>
<reference evidence="3 4" key="1">
    <citation type="submission" date="2021-08" db="EMBL/GenBank/DDBJ databases">
        <title>Draft genome sequence of Spirulina subsalsa with high tolerance to salinity and hype-accumulation of phycocyanin.</title>
        <authorList>
            <person name="Pei H."/>
            <person name="Jiang L."/>
        </authorList>
    </citation>
    <scope>NUCLEOTIDE SEQUENCE [LARGE SCALE GENOMIC DNA]</scope>
    <source>
        <strain evidence="3 4">FACHB-351</strain>
    </source>
</reference>
<keyword evidence="2" id="KW-0472">Membrane</keyword>
<keyword evidence="1" id="KW-0175">Coiled coil</keyword>
<organism evidence="3 4">
    <name type="scientific">Spirulina subsalsa FACHB-351</name>
    <dbReference type="NCBI Taxonomy" id="234711"/>
    <lineage>
        <taxon>Bacteria</taxon>
        <taxon>Bacillati</taxon>
        <taxon>Cyanobacteriota</taxon>
        <taxon>Cyanophyceae</taxon>
        <taxon>Spirulinales</taxon>
        <taxon>Spirulinaceae</taxon>
        <taxon>Spirulina</taxon>
    </lineage>
</organism>
<gene>
    <name evidence="3" type="ORF">K4A83_21225</name>
</gene>
<evidence type="ECO:0000313" key="4">
    <source>
        <dbReference type="Proteomes" id="UP001526426"/>
    </source>
</evidence>
<dbReference type="InterPro" id="IPR021435">
    <property type="entry name" value="DUF3084"/>
</dbReference>
<feature type="transmembrane region" description="Helical" evidence="2">
    <location>
        <begin position="46"/>
        <end position="67"/>
    </location>
</feature>
<keyword evidence="2" id="KW-1133">Transmembrane helix</keyword>
<evidence type="ECO:0000256" key="2">
    <source>
        <dbReference type="SAM" id="Phobius"/>
    </source>
</evidence>
<sequence>MTSAYVLIAAVLVLGGLLAVLGDRIGTKVGKARLRLFNLRPKNTAIVVTVLTGTAIAASTLGILFASSKSLRQGIFRLDDILRELRIAEADLYHISLEKGQVESELNRVNEEKQMVEQGLIIIQERYESTQEQAAELGDEVQELREQRERLVRQQQELLRQREQLLEQIPQLQGQVRERDRTIQERNQRIAAQDQVLREREQRFQDLARQQDRLQGEINERDERIQNLDEAIAERDQTLQNRESTLLELGRQLSFLQGAVSGLEEDYQRLRVGSVVLARGEVLSFGVVRILDPNAAQDAVDQLLRQANRRAIEATRPGQTEPINERVVLITEAQVQQLINQIKDGRDYVVRILSAGNYVAEEPFVRVFADVVVNQQIFAPDQVVATVSVEPDTMSDQEITERLDTLIAATQFRARRTGIVGDIQIEDGDIKKFTDFVDQMLRSGQPYNELRAVTVDSTYTSGPLKIKLVALKNGAVVFST</sequence>
<keyword evidence="2" id="KW-0812">Transmembrane</keyword>
<feature type="coiled-coil region" evidence="1">
    <location>
        <begin position="120"/>
        <end position="231"/>
    </location>
</feature>
<protein>
    <submittedName>
        <fullName evidence="3">DUF3084 domain-containing protein</fullName>
    </submittedName>
</protein>
<dbReference type="Pfam" id="PF11283">
    <property type="entry name" value="DUF3084"/>
    <property type="match status" value="1"/>
</dbReference>
<evidence type="ECO:0000256" key="1">
    <source>
        <dbReference type="SAM" id="Coils"/>
    </source>
</evidence>
<dbReference type="RefSeq" id="WP_265266696.1">
    <property type="nucleotide sequence ID" value="NZ_JAIHOM010000175.1"/>
</dbReference>